<feature type="transmembrane region" description="Helical" evidence="1">
    <location>
        <begin position="97"/>
        <end position="117"/>
    </location>
</feature>
<keyword evidence="1" id="KW-0812">Transmembrane</keyword>
<keyword evidence="1" id="KW-0472">Membrane</keyword>
<dbReference type="Proteomes" id="UP000239590">
    <property type="component" value="Unassembled WGS sequence"/>
</dbReference>
<dbReference type="RefSeq" id="WP_104714937.1">
    <property type="nucleotide sequence ID" value="NZ_PTRA01000004.1"/>
</dbReference>
<dbReference type="EMBL" id="PTRA01000004">
    <property type="protein sequence ID" value="PQA55468.1"/>
    <property type="molecule type" value="Genomic_DNA"/>
</dbReference>
<dbReference type="AlphaFoldDB" id="A0A2S7IHA8"/>
<evidence type="ECO:0000256" key="1">
    <source>
        <dbReference type="SAM" id="Phobius"/>
    </source>
</evidence>
<keyword evidence="1" id="KW-1133">Transmembrane helix</keyword>
<proteinExistence type="predicted"/>
<keyword evidence="3" id="KW-1185">Reference proteome</keyword>
<gene>
    <name evidence="2" type="ORF">C5O19_18780</name>
</gene>
<name>A0A2S7IHA8_9BACT</name>
<accession>A0A2S7IHA8</accession>
<protein>
    <submittedName>
        <fullName evidence="2">Uncharacterized protein</fullName>
    </submittedName>
</protein>
<dbReference type="OrthoDB" id="959844at2"/>
<evidence type="ECO:0000313" key="3">
    <source>
        <dbReference type="Proteomes" id="UP000239590"/>
    </source>
</evidence>
<evidence type="ECO:0000313" key="2">
    <source>
        <dbReference type="EMBL" id="PQA55468.1"/>
    </source>
</evidence>
<dbReference type="Gene3D" id="1.25.40.10">
    <property type="entry name" value="Tetratricopeptide repeat domain"/>
    <property type="match status" value="1"/>
</dbReference>
<comment type="caution">
    <text evidence="2">The sequence shown here is derived from an EMBL/GenBank/DDBJ whole genome shotgun (WGS) entry which is preliminary data.</text>
</comment>
<dbReference type="InterPro" id="IPR011990">
    <property type="entry name" value="TPR-like_helical_dom_sf"/>
</dbReference>
<reference evidence="3" key="1">
    <citation type="submission" date="2018-02" db="EMBL/GenBank/DDBJ databases">
        <title>Genome sequencing of Solimonas sp. HR-BB.</title>
        <authorList>
            <person name="Lee Y."/>
            <person name="Jeon C.O."/>
        </authorList>
    </citation>
    <scope>NUCLEOTIDE SEQUENCE [LARGE SCALE GENOMIC DNA]</scope>
    <source>
        <strain evidence="3">HR-U</strain>
    </source>
</reference>
<organism evidence="2 3">
    <name type="scientific">Siphonobacter curvatus</name>
    <dbReference type="NCBI Taxonomy" id="2094562"/>
    <lineage>
        <taxon>Bacteria</taxon>
        <taxon>Pseudomonadati</taxon>
        <taxon>Bacteroidota</taxon>
        <taxon>Cytophagia</taxon>
        <taxon>Cytophagales</taxon>
        <taxon>Cytophagaceae</taxon>
        <taxon>Siphonobacter</taxon>
    </lineage>
</organism>
<sequence length="247" mass="27938">MSLSEESISQVGAYVNNQMNTDERLDFERLLDQNPELQQELQIQRELKQGLLWLKEKERFQQIHQELRAQGVLPQAPQSEAKQVAFTPRPEAGLKRWYGWAAAASLVLLVGLGWLWLRPVDTGAQLADQYIHAPKSALSPIDEGEDRLGTPLPTTQLQQDSLQLQQAVALLQSGQVETALSQLKPLTQHITNHWNASAQWYLALAYLKNQQSQQARILIDSIAETAGHPYQREAHQLAEQFAHQTAR</sequence>